<evidence type="ECO:0000256" key="7">
    <source>
        <dbReference type="ARBA" id="ARBA00022598"/>
    </source>
</evidence>
<gene>
    <name evidence="11" type="ORF">ACTOB_004317</name>
</gene>
<dbReference type="Gene3D" id="3.30.559.10">
    <property type="entry name" value="Chloramphenicol acetyltransferase-like domain"/>
    <property type="match status" value="1"/>
</dbReference>
<dbReference type="PANTHER" id="PTHR45527:SF10">
    <property type="entry name" value="PYOCHELIN SYNTHASE PCHF"/>
    <property type="match status" value="1"/>
</dbReference>
<accession>A0ABY8WRR5</accession>
<dbReference type="Gene3D" id="3.40.50.12780">
    <property type="entry name" value="N-terminal domain of ligase-like"/>
    <property type="match status" value="1"/>
</dbReference>
<keyword evidence="12" id="KW-1185">Reference proteome</keyword>
<dbReference type="InterPro" id="IPR057737">
    <property type="entry name" value="Condensation_MtbB-like"/>
</dbReference>
<keyword evidence="6" id="KW-0597">Phosphoprotein</keyword>
<dbReference type="InterPro" id="IPR001242">
    <property type="entry name" value="Condensation_dom"/>
</dbReference>
<dbReference type="SUPFAM" id="SSF56801">
    <property type="entry name" value="Acetyl-CoA synthetase-like"/>
    <property type="match status" value="1"/>
</dbReference>
<dbReference type="InterPro" id="IPR025110">
    <property type="entry name" value="AMP-bd_C"/>
</dbReference>
<dbReference type="Pfam" id="PF00501">
    <property type="entry name" value="AMP-binding"/>
    <property type="match status" value="1"/>
</dbReference>
<dbReference type="InterPro" id="IPR013217">
    <property type="entry name" value="Methyltransf_12"/>
</dbReference>
<sequence>MAIVETVTALRAAGMVLYAEGDNLRYQAPKGVATPERLRWLRDHKPEILAVLRAGGDEFGVTLTAAPEQSGEPFPLTEVQSAYLLGRGSAFEFGGVACHGYLELAVPDWPVDEVEAAWNRLVARHDMLRATVAAEGFQQVAAEVPHYTVVHADLRDAGPEAVRSAIADVREQLSHRVRPTDRWPLFDLRATSTPDGLLLHFSIDLLICDYSSFRLLLDELRREVTGEGGEVTPAVTFRDYVLALRGLRETERYRCDREYWLSRIDDLPAAPELPVRADAPRAAPRFTRLATRLTEARWQQLHRRATELGVTASTAVLGAYAETIGRWSRHPRFALSLTVQNRLPLHPDVPRIIGDFSSVSLLDVDTTPSTAFGERLATLHARLWEDLDHRLCGGVEVLREIARRRGRAAAAMPVTFTSTVSGAPAPGAGLMPGARLTYGISQTPQVWIDCQMMAEDGGLLLHWDVRDGVLPDGVAADMFAAFTALVERLADGDATDEVDPVVLPRRQRELVAAANDTAEPRVRGPLHARFVDRARRDPGRVAVIAAGRTLTYGELLARAESLARLLHDAGCEPGERVGVIAPKGVEQVVAVLGILLASAAYLPVDLGQPARRRDTILRDAGVRIVVTDSAHAAELAASGVTTIEADRLPAVPGRPAEAPEPAGADLAYVIYTSGSTGTPKGVMISHEAARNTVDDINRRFGVGADDRVLGLAQLGFDLSVYDVFGPLSVGGALVLPRAERRGDPSHWAELMVTERVSVWNSVPAQMQLLTEYLAAAPGHDLSRLRVVMLSGDWIPVTLPDTVRHHAPTAEVISLGGATEASIWSIHHRVGTVDPDQPSIPYGRPLANQSFHVLDDMLRECPELVVGELYIGGAGVALGYLGDEARTAERFVDHPRDGRRLYRTGDLGRRLPDGEIEFLGREDGQIKIRGHRIEVAEIEAALLAHPGVQAAAVIPYDDEAGRHLAAFVEPAAAARAPLPERLPETMAAAAAARIGAVDQDQVAEMVELLDRTALQSISRLLVDCGLFAGGWARHTDQEIIETVKAAPANHYLVRRWLGALEHEGLVRRDPDTGAYHDLTRPDEAEARRLRDRIDTLEPAVRWGAELVRYHRASEEHLQALVRNDIDLKTLLFPHGRLDTAEAAYRDNLISRHNNAAVIAALRTIAAGHAGGAPLRILEIGAGVGGTSTELIPALDGLDVEYLFTDLSHFFLNAAAERFAAYPWVRFGLFDLNADHVEQRMPDNGFDVILLANVLHNAVHAGRALDLLRRLVRPGGWLVFIEATRDAYHVMTSMEFNAGLTGFEDERRETGTTFVPRDRWLSLLDEAGAEVVATLPAADDALSLIGQHVFVSRFKADRAPLEAEDVRRHLAERLPEYMLPAQLHTLDRIPLTGNAKVDRGRLARWTAGSGHHTAGSVASAPADDTERLLAGVWCEILPVTQVGRDTDFFAAGGDSLLVAQLVGRIRDRLPAAREVEWDQLLRRVLNRPTIADIATYLRSLEASGPAPAPSSLVSVGDRARGPATGPGQPLHVLVHDGTGTLIPYRSLVHELSPDVPMAGLVLDDEQEYLDSDPHTLTGTLARRHAATLVAAGHEEVHLIGYCMGGLLVTELATLLAAAGIRVAATTIISSYRVPYLVEDDLLAEYIFARVMRADPIRLGYPADETETQRIVAGAVTRHGGRVPEGSLLEPGAAGVRPETVAGFRRLAAMDPDERLTAIGAAMPVADAGLTSLDRLRRQFRIVKHSLVAVAAHRPTPYDGELTFVRQSGEAQVFPGMHRDMSDYWHDVCTGELHVVDVPGDHFTCMRPPNVPAVARAVRLAVPRGGHA</sequence>
<evidence type="ECO:0000256" key="6">
    <source>
        <dbReference type="ARBA" id="ARBA00022553"/>
    </source>
</evidence>
<feature type="domain" description="Carrier" evidence="10">
    <location>
        <begin position="1418"/>
        <end position="1499"/>
    </location>
</feature>
<dbReference type="SUPFAM" id="SSF47336">
    <property type="entry name" value="ACP-like"/>
    <property type="match status" value="1"/>
</dbReference>
<name>A0ABY8WRR5_9ACTN</name>
<reference evidence="11 12" key="1">
    <citation type="submission" date="2023-06" db="EMBL/GenBank/DDBJ databases">
        <authorList>
            <person name="Yushchuk O."/>
            <person name="Binda E."/>
            <person name="Ruckert-Reed C."/>
            <person name="Fedorenko V."/>
            <person name="Kalinowski J."/>
            <person name="Marinelli F."/>
        </authorList>
    </citation>
    <scope>NUCLEOTIDE SEQUENCE [LARGE SCALE GENOMIC DNA]</scope>
    <source>
        <strain evidence="11 12">NRRL 3884</strain>
    </source>
</reference>
<dbReference type="SUPFAM" id="SSF53335">
    <property type="entry name" value="S-adenosyl-L-methionine-dependent methyltransferases"/>
    <property type="match status" value="1"/>
</dbReference>
<dbReference type="RefSeq" id="WP_284922131.1">
    <property type="nucleotide sequence ID" value="NZ_CP126980.1"/>
</dbReference>
<dbReference type="InterPro" id="IPR009081">
    <property type="entry name" value="PP-bd_ACP"/>
</dbReference>
<comment type="cofactor">
    <cofactor evidence="1">
        <name>pantetheine 4'-phosphate</name>
        <dbReference type="ChEBI" id="CHEBI:47942"/>
    </cofactor>
</comment>
<evidence type="ECO:0000256" key="4">
    <source>
        <dbReference type="ARBA" id="ARBA00016743"/>
    </source>
</evidence>
<protein>
    <recommendedName>
        <fullName evidence="4">Phenyloxazoline synthase MbtB</fullName>
    </recommendedName>
    <alternativeName>
        <fullName evidence="8">Mycobactin synthetase protein B</fullName>
    </alternativeName>
</protein>
<evidence type="ECO:0000256" key="1">
    <source>
        <dbReference type="ARBA" id="ARBA00001957"/>
    </source>
</evidence>
<dbReference type="Pfam" id="PF08242">
    <property type="entry name" value="Methyltransf_12"/>
    <property type="match status" value="1"/>
</dbReference>
<dbReference type="Pfam" id="PF13193">
    <property type="entry name" value="AMP-binding_C"/>
    <property type="match status" value="1"/>
</dbReference>
<dbReference type="InterPro" id="IPR000873">
    <property type="entry name" value="AMP-dep_synth/lig_dom"/>
</dbReference>
<dbReference type="CDD" id="cd02440">
    <property type="entry name" value="AdoMet_MTases"/>
    <property type="match status" value="1"/>
</dbReference>
<evidence type="ECO:0000256" key="5">
    <source>
        <dbReference type="ARBA" id="ARBA00022450"/>
    </source>
</evidence>
<evidence type="ECO:0000256" key="9">
    <source>
        <dbReference type="SAM" id="MobiDB-lite"/>
    </source>
</evidence>
<dbReference type="InterPro" id="IPR010071">
    <property type="entry name" value="AA_adenyl_dom"/>
</dbReference>
<organism evidence="11 12">
    <name type="scientific">Actinoplanes oblitus</name>
    <dbReference type="NCBI Taxonomy" id="3040509"/>
    <lineage>
        <taxon>Bacteria</taxon>
        <taxon>Bacillati</taxon>
        <taxon>Actinomycetota</taxon>
        <taxon>Actinomycetes</taxon>
        <taxon>Micromonosporales</taxon>
        <taxon>Micromonosporaceae</taxon>
        <taxon>Actinoplanes</taxon>
    </lineage>
</organism>
<dbReference type="PROSITE" id="PS00012">
    <property type="entry name" value="PHOSPHOPANTETHEINE"/>
    <property type="match status" value="1"/>
</dbReference>
<feature type="region of interest" description="Disordered" evidence="9">
    <location>
        <begin position="1507"/>
        <end position="1526"/>
    </location>
</feature>
<dbReference type="Gene3D" id="3.40.50.150">
    <property type="entry name" value="Vaccinia Virus protein VP39"/>
    <property type="match status" value="1"/>
</dbReference>
<dbReference type="Pfam" id="PF00550">
    <property type="entry name" value="PP-binding"/>
    <property type="match status" value="1"/>
</dbReference>
<dbReference type="EMBL" id="CP126980">
    <property type="protein sequence ID" value="WIN00602.1"/>
    <property type="molecule type" value="Genomic_DNA"/>
</dbReference>
<dbReference type="Gene3D" id="3.30.559.30">
    <property type="entry name" value="Nonribosomal peptide synthetase, condensation domain"/>
    <property type="match status" value="1"/>
</dbReference>
<evidence type="ECO:0000256" key="2">
    <source>
        <dbReference type="ARBA" id="ARBA00005102"/>
    </source>
</evidence>
<dbReference type="SUPFAM" id="SSF52777">
    <property type="entry name" value="CoA-dependent acyltransferases"/>
    <property type="match status" value="2"/>
</dbReference>
<dbReference type="InterPro" id="IPR044894">
    <property type="entry name" value="TubC_N_sf"/>
</dbReference>
<dbReference type="InterPro" id="IPR006162">
    <property type="entry name" value="Ppantetheine_attach_site"/>
</dbReference>
<dbReference type="PROSITE" id="PS50075">
    <property type="entry name" value="CARRIER"/>
    <property type="match status" value="1"/>
</dbReference>
<evidence type="ECO:0000259" key="10">
    <source>
        <dbReference type="PROSITE" id="PS50075"/>
    </source>
</evidence>
<dbReference type="Gene3D" id="3.40.50.1820">
    <property type="entry name" value="alpha/beta hydrolase"/>
    <property type="match status" value="1"/>
</dbReference>
<dbReference type="Pfam" id="PF00668">
    <property type="entry name" value="Condensation"/>
    <property type="match status" value="1"/>
</dbReference>
<dbReference type="InterPro" id="IPR001031">
    <property type="entry name" value="Thioesterase"/>
</dbReference>
<evidence type="ECO:0000313" key="12">
    <source>
        <dbReference type="Proteomes" id="UP001240150"/>
    </source>
</evidence>
<dbReference type="InterPro" id="IPR045851">
    <property type="entry name" value="AMP-bd_C_sf"/>
</dbReference>
<dbReference type="InterPro" id="IPR029063">
    <property type="entry name" value="SAM-dependent_MTases_sf"/>
</dbReference>
<dbReference type="PROSITE" id="PS00455">
    <property type="entry name" value="AMP_BINDING"/>
    <property type="match status" value="1"/>
</dbReference>
<dbReference type="CDD" id="cd12114">
    <property type="entry name" value="A_NRPS_TlmIV_like"/>
    <property type="match status" value="1"/>
</dbReference>
<dbReference type="InterPro" id="IPR029058">
    <property type="entry name" value="AB_hydrolase_fold"/>
</dbReference>
<dbReference type="Gene3D" id="1.10.1200.10">
    <property type="entry name" value="ACP-like"/>
    <property type="match status" value="1"/>
</dbReference>
<dbReference type="Pfam" id="PF18563">
    <property type="entry name" value="TubC_N"/>
    <property type="match status" value="1"/>
</dbReference>
<evidence type="ECO:0000256" key="8">
    <source>
        <dbReference type="ARBA" id="ARBA00033440"/>
    </source>
</evidence>
<comment type="similarity">
    <text evidence="3">Belongs to the ATP-dependent AMP-binding enzyme family. MbtB subfamily.</text>
</comment>
<dbReference type="InterPro" id="IPR023213">
    <property type="entry name" value="CAT-like_dom_sf"/>
</dbReference>
<dbReference type="CDD" id="cd19535">
    <property type="entry name" value="Cyc_NRPS"/>
    <property type="match status" value="1"/>
</dbReference>
<keyword evidence="5" id="KW-0596">Phosphopantetheine</keyword>
<evidence type="ECO:0000256" key="3">
    <source>
        <dbReference type="ARBA" id="ARBA00007380"/>
    </source>
</evidence>
<dbReference type="InterPro" id="IPR020845">
    <property type="entry name" value="AMP-binding_CS"/>
</dbReference>
<dbReference type="SUPFAM" id="SSF53474">
    <property type="entry name" value="alpha/beta-Hydrolases"/>
    <property type="match status" value="1"/>
</dbReference>
<comment type="pathway">
    <text evidence="2">Siderophore biosynthesis; mycobactin biosynthesis.</text>
</comment>
<proteinExistence type="inferred from homology"/>
<dbReference type="InterPro" id="IPR041464">
    <property type="entry name" value="TubC_N"/>
</dbReference>
<dbReference type="InterPro" id="IPR042099">
    <property type="entry name" value="ANL_N_sf"/>
</dbReference>
<dbReference type="Pfam" id="PF00975">
    <property type="entry name" value="Thioesterase"/>
    <property type="match status" value="1"/>
</dbReference>
<dbReference type="NCBIfam" id="TIGR01733">
    <property type="entry name" value="AA-adenyl-dom"/>
    <property type="match status" value="1"/>
</dbReference>
<keyword evidence="7" id="KW-0436">Ligase</keyword>
<dbReference type="InterPro" id="IPR036736">
    <property type="entry name" value="ACP-like_sf"/>
</dbReference>
<dbReference type="Gene3D" id="1.10.10.1830">
    <property type="entry name" value="Non-ribosomal peptide synthase, adenylation domain"/>
    <property type="match status" value="1"/>
</dbReference>
<dbReference type="Gene3D" id="3.30.300.30">
    <property type="match status" value="1"/>
</dbReference>
<dbReference type="PANTHER" id="PTHR45527">
    <property type="entry name" value="NONRIBOSOMAL PEPTIDE SYNTHETASE"/>
    <property type="match status" value="1"/>
</dbReference>
<evidence type="ECO:0000313" key="11">
    <source>
        <dbReference type="EMBL" id="WIN00602.1"/>
    </source>
</evidence>
<dbReference type="Proteomes" id="UP001240150">
    <property type="component" value="Chromosome"/>
</dbReference>